<protein>
    <submittedName>
        <fullName evidence="10">Similar to Saccharomyces cerevisiae YPL133C RDS2 Transcription factor involved in regulating gluconeogenesis and glyoxylate cycle genes</fullName>
    </submittedName>
</protein>
<proteinExistence type="predicted"/>
<dbReference type="CDD" id="cd00067">
    <property type="entry name" value="GAL4"/>
    <property type="match status" value="1"/>
</dbReference>
<dbReference type="GO" id="GO:0005634">
    <property type="term" value="C:nucleus"/>
    <property type="evidence" value="ECO:0007669"/>
    <property type="project" value="UniProtKB-SubCell"/>
</dbReference>
<dbReference type="SMART" id="SM00066">
    <property type="entry name" value="GAL4"/>
    <property type="match status" value="1"/>
</dbReference>
<evidence type="ECO:0000313" key="10">
    <source>
        <dbReference type="EMBL" id="CDO52629.1"/>
    </source>
</evidence>
<feature type="compositionally biased region" description="Low complexity" evidence="8">
    <location>
        <begin position="110"/>
        <end position="119"/>
    </location>
</feature>
<dbReference type="Gene3D" id="4.10.240.10">
    <property type="entry name" value="Zn(2)-C6 fungal-type DNA-binding domain"/>
    <property type="match status" value="1"/>
</dbReference>
<feature type="compositionally biased region" description="Low complexity" evidence="8">
    <location>
        <begin position="10"/>
        <end position="38"/>
    </location>
</feature>
<feature type="compositionally biased region" description="Low complexity" evidence="8">
    <location>
        <begin position="54"/>
        <end position="69"/>
    </location>
</feature>
<keyword evidence="5" id="KW-0238">DNA-binding</keyword>
<dbReference type="EMBL" id="CCBN010000003">
    <property type="protein sequence ID" value="CDO52629.1"/>
    <property type="molecule type" value="Genomic_DNA"/>
</dbReference>
<dbReference type="InterPro" id="IPR036864">
    <property type="entry name" value="Zn2-C6_fun-type_DNA-bd_sf"/>
</dbReference>
<dbReference type="STRING" id="1173061.A0A0J9X613"/>
<evidence type="ECO:0000256" key="5">
    <source>
        <dbReference type="ARBA" id="ARBA00023125"/>
    </source>
</evidence>
<feature type="compositionally biased region" description="Low complexity" evidence="8">
    <location>
        <begin position="241"/>
        <end position="250"/>
    </location>
</feature>
<dbReference type="AlphaFoldDB" id="A0A0J9X613"/>
<gene>
    <name evidence="10" type="ORF">BN980_GECA03s04982g</name>
</gene>
<evidence type="ECO:0000256" key="2">
    <source>
        <dbReference type="ARBA" id="ARBA00022723"/>
    </source>
</evidence>
<dbReference type="OrthoDB" id="65716at2759"/>
<feature type="region of interest" description="Disordered" evidence="8">
    <location>
        <begin position="1"/>
        <end position="154"/>
    </location>
</feature>
<accession>A0A0J9X613</accession>
<evidence type="ECO:0000256" key="3">
    <source>
        <dbReference type="ARBA" id="ARBA00022833"/>
    </source>
</evidence>
<dbReference type="PROSITE" id="PS50048">
    <property type="entry name" value="ZN2_CY6_FUNGAL_2"/>
    <property type="match status" value="1"/>
</dbReference>
<evidence type="ECO:0000313" key="11">
    <source>
        <dbReference type="Proteomes" id="UP000242525"/>
    </source>
</evidence>
<reference evidence="10" key="1">
    <citation type="submission" date="2014-03" db="EMBL/GenBank/DDBJ databases">
        <authorList>
            <person name="Casaregola S."/>
        </authorList>
    </citation>
    <scope>NUCLEOTIDE SEQUENCE [LARGE SCALE GENOMIC DNA]</scope>
    <source>
        <strain evidence="10">CLIB 918</strain>
    </source>
</reference>
<organism evidence="10 11">
    <name type="scientific">Geotrichum candidum</name>
    <name type="common">Oospora lactis</name>
    <name type="synonym">Dipodascus geotrichum</name>
    <dbReference type="NCBI Taxonomy" id="1173061"/>
    <lineage>
        <taxon>Eukaryota</taxon>
        <taxon>Fungi</taxon>
        <taxon>Dikarya</taxon>
        <taxon>Ascomycota</taxon>
        <taxon>Saccharomycotina</taxon>
        <taxon>Dipodascomycetes</taxon>
        <taxon>Dipodascales</taxon>
        <taxon>Dipodascaceae</taxon>
        <taxon>Geotrichum</taxon>
    </lineage>
</organism>
<keyword evidence="2" id="KW-0479">Metal-binding</keyword>
<keyword evidence="6" id="KW-0804">Transcription</keyword>
<name>A0A0J9X613_GEOCN</name>
<dbReference type="InterPro" id="IPR053045">
    <property type="entry name" value="Zinc_cluster_trans_reg"/>
</dbReference>
<feature type="compositionally biased region" description="Basic and acidic residues" evidence="8">
    <location>
        <begin position="188"/>
        <end position="202"/>
    </location>
</feature>
<keyword evidence="11" id="KW-1185">Reference proteome</keyword>
<comment type="caution">
    <text evidence="10">The sequence shown here is derived from an EMBL/GenBank/DDBJ whole genome shotgun (WGS) entry which is preliminary data.</text>
</comment>
<dbReference type="InterPro" id="IPR056751">
    <property type="entry name" value="PAS_13"/>
</dbReference>
<feature type="compositionally biased region" description="Polar residues" evidence="8">
    <location>
        <begin position="124"/>
        <end position="144"/>
    </location>
</feature>
<dbReference type="Pfam" id="PF00172">
    <property type="entry name" value="Zn_clus"/>
    <property type="match status" value="1"/>
</dbReference>
<feature type="region of interest" description="Disordered" evidence="8">
    <location>
        <begin position="188"/>
        <end position="261"/>
    </location>
</feature>
<dbReference type="FunFam" id="4.10.240.10:FF:000002">
    <property type="entry name" value="Zn cluster transcription factor Rds2"/>
    <property type="match status" value="1"/>
</dbReference>
<comment type="subcellular location">
    <subcellularLocation>
        <location evidence="1">Nucleus</location>
    </subcellularLocation>
</comment>
<keyword evidence="7" id="KW-0539">Nucleus</keyword>
<dbReference type="GO" id="GO:0000977">
    <property type="term" value="F:RNA polymerase II transcription regulatory region sequence-specific DNA binding"/>
    <property type="evidence" value="ECO:0007669"/>
    <property type="project" value="TreeGrafter"/>
</dbReference>
<dbReference type="PROSITE" id="PS00463">
    <property type="entry name" value="ZN2_CY6_FUNGAL_1"/>
    <property type="match status" value="1"/>
</dbReference>
<evidence type="ECO:0000259" key="9">
    <source>
        <dbReference type="PROSITE" id="PS50048"/>
    </source>
</evidence>
<keyword evidence="4" id="KW-0805">Transcription regulation</keyword>
<feature type="domain" description="Zn(2)-C6 fungal-type" evidence="9">
    <location>
        <begin position="157"/>
        <end position="188"/>
    </location>
</feature>
<evidence type="ECO:0000256" key="1">
    <source>
        <dbReference type="ARBA" id="ARBA00004123"/>
    </source>
</evidence>
<dbReference type="Pfam" id="PF24990">
    <property type="entry name" value="PAS_13"/>
    <property type="match status" value="1"/>
</dbReference>
<dbReference type="Proteomes" id="UP000242525">
    <property type="component" value="Unassembled WGS sequence"/>
</dbReference>
<dbReference type="PANTHER" id="PTHR31986">
    <property type="entry name" value="REGULATOR OF DRUG SENSITIVITY 2"/>
    <property type="match status" value="1"/>
</dbReference>
<keyword evidence="3" id="KW-0862">Zinc</keyword>
<dbReference type="GO" id="GO:0008270">
    <property type="term" value="F:zinc ion binding"/>
    <property type="evidence" value="ECO:0007669"/>
    <property type="project" value="InterPro"/>
</dbReference>
<dbReference type="GO" id="GO:0000981">
    <property type="term" value="F:DNA-binding transcription factor activity, RNA polymerase II-specific"/>
    <property type="evidence" value="ECO:0007669"/>
    <property type="project" value="InterPro"/>
</dbReference>
<evidence type="ECO:0000256" key="8">
    <source>
        <dbReference type="SAM" id="MobiDB-lite"/>
    </source>
</evidence>
<dbReference type="PANTHER" id="PTHR31986:SF7">
    <property type="entry name" value="REGULATOR OF DRUG SENSITIVITY 2"/>
    <property type="match status" value="1"/>
</dbReference>
<dbReference type="SUPFAM" id="SSF57701">
    <property type="entry name" value="Zn2/Cys6 DNA-binding domain"/>
    <property type="match status" value="1"/>
</dbReference>
<sequence length="691" mass="73840">MSLENRNHLSPVSTTTTPTSAASAQTGSAPGAAPASSPNLDRKALAPQQRETMSPATGPGSSSAASGTTLENLPLTVDEGTTYKPTPGRGRGRGRKRGSSNASPRELLDGGAAKASAGAVSLISAGQSSSVSGTEETTDGTSPVPSKKPRRRKVDHACIYCRRSHMTCDEGRPCSRCIRRNIGHLCRDEPKKKDSSKIKSEDSVGQPGGGTIISTSGPHALGTNPSAVAPSADWGTDSSRNGNNNGNDNNPLEPTPASSHQATAMVLTSQNHSGIYGRGSSSLVFQELVDHRKESKPVVVTSEMHHPDNMGLTQTLGGGPSNTGGNKPVAGKSSDNLNLLANRSPFNDWSALGNQSILAHTSEFNQNLFFSEHANSEFASLGDFLTMIEDPNANPDLLLHNGLPSGMSSTGPLSANVSPGISRKGSGTDLHKQGGGAGGEIFDANAVNKTINSNGLVTVGGAASGGRVEPVVSDSARDKFFLTAADPSVDVSPEERLKQVIRAKVEAGLLQPFNYARGYARLQKYMDNYMNQSSKQRILKPLSIFRPAFRAIAQSLMDIDLVLVEEAFERMLLDYDRVFTSMAIPACLWRRTGEIYRGNKEFAGLVEVNVDDLRDGKLAIYELMSEESAVNYWEKYGNIAFDSGQKAVLTSCNLRTRDRRKRRACCFSFTIQRDRYNIPSCIIGNFIPIHP</sequence>
<evidence type="ECO:0000256" key="6">
    <source>
        <dbReference type="ARBA" id="ARBA00023163"/>
    </source>
</evidence>
<evidence type="ECO:0000256" key="7">
    <source>
        <dbReference type="ARBA" id="ARBA00023242"/>
    </source>
</evidence>
<evidence type="ECO:0000256" key="4">
    <source>
        <dbReference type="ARBA" id="ARBA00023015"/>
    </source>
</evidence>
<dbReference type="InterPro" id="IPR001138">
    <property type="entry name" value="Zn2Cys6_DnaBD"/>
</dbReference>